<name>A0A8X6RXJ4_TRICX</name>
<keyword evidence="3" id="KW-1185">Reference proteome</keyword>
<organism evidence="2 3">
    <name type="scientific">Trichonephila clavipes</name>
    <name type="common">Golden silk orbweaver</name>
    <name type="synonym">Nephila clavipes</name>
    <dbReference type="NCBI Taxonomy" id="2585209"/>
    <lineage>
        <taxon>Eukaryota</taxon>
        <taxon>Metazoa</taxon>
        <taxon>Ecdysozoa</taxon>
        <taxon>Arthropoda</taxon>
        <taxon>Chelicerata</taxon>
        <taxon>Arachnida</taxon>
        <taxon>Araneae</taxon>
        <taxon>Araneomorphae</taxon>
        <taxon>Entelegynae</taxon>
        <taxon>Araneoidea</taxon>
        <taxon>Nephilidae</taxon>
        <taxon>Trichonephila</taxon>
    </lineage>
</organism>
<evidence type="ECO:0000313" key="2">
    <source>
        <dbReference type="EMBL" id="GFY02516.1"/>
    </source>
</evidence>
<protein>
    <submittedName>
        <fullName evidence="2">Uncharacterized protein</fullName>
    </submittedName>
</protein>
<evidence type="ECO:0000313" key="3">
    <source>
        <dbReference type="Proteomes" id="UP000887159"/>
    </source>
</evidence>
<accession>A0A8X6RXJ4</accession>
<feature type="region of interest" description="Disordered" evidence="1">
    <location>
        <begin position="34"/>
        <end position="85"/>
    </location>
</feature>
<dbReference type="AlphaFoldDB" id="A0A8X6RXJ4"/>
<gene>
    <name evidence="2" type="ORF">TNCV_3503961</name>
</gene>
<evidence type="ECO:0000256" key="1">
    <source>
        <dbReference type="SAM" id="MobiDB-lite"/>
    </source>
</evidence>
<sequence length="139" mass="16608">MDENCFPRHQYLLGKKCLDQIIVLLQQSKNKIKEKEGPCPIKSMQHPEKQQMGKNELSPFIRKGLGARQTRNPRRQTESTSSRESIYRRLDTAHKCLKMREMKSFFPGEERPHLQFYQRSGFPRRNKFWRRVCVPQEST</sequence>
<comment type="caution">
    <text evidence="2">The sequence shown here is derived from an EMBL/GenBank/DDBJ whole genome shotgun (WGS) entry which is preliminary data.</text>
</comment>
<dbReference type="EMBL" id="BMAU01021233">
    <property type="protein sequence ID" value="GFY02516.1"/>
    <property type="molecule type" value="Genomic_DNA"/>
</dbReference>
<reference evidence="2" key="1">
    <citation type="submission" date="2020-08" db="EMBL/GenBank/DDBJ databases">
        <title>Multicomponent nature underlies the extraordinary mechanical properties of spider dragline silk.</title>
        <authorList>
            <person name="Kono N."/>
            <person name="Nakamura H."/>
            <person name="Mori M."/>
            <person name="Yoshida Y."/>
            <person name="Ohtoshi R."/>
            <person name="Malay A.D."/>
            <person name="Moran D.A.P."/>
            <person name="Tomita M."/>
            <person name="Numata K."/>
            <person name="Arakawa K."/>
        </authorList>
    </citation>
    <scope>NUCLEOTIDE SEQUENCE</scope>
</reference>
<dbReference type="Proteomes" id="UP000887159">
    <property type="component" value="Unassembled WGS sequence"/>
</dbReference>
<proteinExistence type="predicted"/>